<dbReference type="Pfam" id="PF13231">
    <property type="entry name" value="PMT_2"/>
    <property type="match status" value="1"/>
</dbReference>
<evidence type="ECO:0000313" key="11">
    <source>
        <dbReference type="EMBL" id="NOT32655.1"/>
    </source>
</evidence>
<comment type="subcellular location">
    <subcellularLocation>
        <location evidence="1">Cell membrane</location>
        <topology evidence="1">Multi-pass membrane protein</topology>
    </subcellularLocation>
</comment>
<protein>
    <recommendedName>
        <fullName evidence="10">Glycosyltransferase RgtA/B/C/D-like domain-containing protein</fullName>
    </recommendedName>
</protein>
<comment type="caution">
    <text evidence="11">The sequence shown here is derived from an EMBL/GenBank/DDBJ whole genome shotgun (WGS) entry which is preliminary data.</text>
</comment>
<gene>
    <name evidence="11" type="ORF">HOP12_00620</name>
</gene>
<feature type="transmembrane region" description="Helical" evidence="9">
    <location>
        <begin position="229"/>
        <end position="249"/>
    </location>
</feature>
<feature type="transmembrane region" description="Helical" evidence="9">
    <location>
        <begin position="334"/>
        <end position="352"/>
    </location>
</feature>
<evidence type="ECO:0000256" key="1">
    <source>
        <dbReference type="ARBA" id="ARBA00004651"/>
    </source>
</evidence>
<proteinExistence type="predicted"/>
<evidence type="ECO:0000256" key="9">
    <source>
        <dbReference type="SAM" id="Phobius"/>
    </source>
</evidence>
<evidence type="ECO:0000256" key="6">
    <source>
        <dbReference type="ARBA" id="ARBA00022989"/>
    </source>
</evidence>
<keyword evidence="6 9" id="KW-1133">Transmembrane helix</keyword>
<feature type="transmembrane region" description="Helical" evidence="9">
    <location>
        <begin position="383"/>
        <end position="405"/>
    </location>
</feature>
<evidence type="ECO:0000259" key="10">
    <source>
        <dbReference type="Pfam" id="PF13231"/>
    </source>
</evidence>
<dbReference type="EMBL" id="JABFRW010000007">
    <property type="protein sequence ID" value="NOT32655.1"/>
    <property type="molecule type" value="Genomic_DNA"/>
</dbReference>
<dbReference type="PANTHER" id="PTHR33908:SF11">
    <property type="entry name" value="MEMBRANE PROTEIN"/>
    <property type="match status" value="1"/>
</dbReference>
<feature type="transmembrane region" description="Helical" evidence="9">
    <location>
        <begin position="302"/>
        <end position="322"/>
    </location>
</feature>
<reference evidence="11 12" key="1">
    <citation type="submission" date="2020-04" db="EMBL/GenBank/DDBJ databases">
        <title>Metagenomic profiling of ammonia- and methane-oxidizing microorganisms in a Dutch drinking water treatment plant.</title>
        <authorList>
            <person name="Poghosyan L."/>
            <person name="Leucker S."/>
        </authorList>
    </citation>
    <scope>NUCLEOTIDE SEQUENCE [LARGE SCALE GENOMIC DNA]</scope>
    <source>
        <strain evidence="11">S-RSF-IL-03</strain>
    </source>
</reference>
<dbReference type="PANTHER" id="PTHR33908">
    <property type="entry name" value="MANNOSYLTRANSFERASE YKCB-RELATED"/>
    <property type="match status" value="1"/>
</dbReference>
<evidence type="ECO:0000256" key="5">
    <source>
        <dbReference type="ARBA" id="ARBA00022692"/>
    </source>
</evidence>
<evidence type="ECO:0000256" key="3">
    <source>
        <dbReference type="ARBA" id="ARBA00022676"/>
    </source>
</evidence>
<keyword evidence="4" id="KW-0808">Transferase</keyword>
<organism evidence="11 12">
    <name type="scientific">Eiseniibacteriota bacterium</name>
    <dbReference type="NCBI Taxonomy" id="2212470"/>
    <lineage>
        <taxon>Bacteria</taxon>
        <taxon>Candidatus Eiseniibacteriota</taxon>
    </lineage>
</organism>
<sequence length="694" mass="77370">MEIERGGAEAPAPGNPSSAGQPGVPNRSRGLRWLEDDARGGMPVVLVAAFVLRFWQLGAQSLWTDEATAWTAATLPFARLIDFCLHQDASPPLYYLLTSLALRFGESEAHLRAVSAIASTLLVWVTYRFARLFADRRTATVAAALLALSPFQLVYAQEARTYALVALWTVTAQYFFMRAFLLEKPRAFAPFVAVTALGLYTQSIFVLGLGVQATFIVLTATGRRQLGRWLLGLGIAGALYLPWVIAGLSDSHLEHSHWYVKSPVAHNTMQVLRSVFVTPISLVTPPVGSTLPGLDRFLPRPLGWLLVLGPTALALLAAAARFREPGARGVLARFVPAAVLLPLVAVFALSFWRPLWLPRYFVFLGPMAAMWVALGVRALRPRLVSMATLAMILLVAGYACFRVYADVTKEPWRAMVERIASESDPDSTAVIVPFDPDPFVYYNSRLPNPFKVVPFRHPDVPFHDDYRPLQLGGMYRQATVSTLGFRDVWVVVRSPNSAIRKRAVRFAEQAGGWLRQLETRDSLDSFQGKLRFTHWTNRPSGTADRAEMEAGMRWADSVLALGPPRRERISRPFTRDELFVNPETLAVYLALLADTSFYSIGGCGEIEIQFWNASERLGQLGPGVVPVLIDRITDPDEHVRDRAREALLLATQDDRILARTGGEYLELHQPRAESRASAQEWWTRYRGFWTPAER</sequence>
<evidence type="ECO:0000256" key="8">
    <source>
        <dbReference type="SAM" id="MobiDB-lite"/>
    </source>
</evidence>
<accession>A0A849SL65</accession>
<feature type="transmembrane region" description="Helical" evidence="9">
    <location>
        <begin position="187"/>
        <end position="217"/>
    </location>
</feature>
<dbReference type="GO" id="GO:0005886">
    <property type="term" value="C:plasma membrane"/>
    <property type="evidence" value="ECO:0007669"/>
    <property type="project" value="UniProtKB-SubCell"/>
</dbReference>
<dbReference type="Proteomes" id="UP000580839">
    <property type="component" value="Unassembled WGS sequence"/>
</dbReference>
<feature type="region of interest" description="Disordered" evidence="8">
    <location>
        <begin position="1"/>
        <end position="26"/>
    </location>
</feature>
<dbReference type="InterPro" id="IPR038731">
    <property type="entry name" value="RgtA/B/C-like"/>
</dbReference>
<evidence type="ECO:0000313" key="12">
    <source>
        <dbReference type="Proteomes" id="UP000580839"/>
    </source>
</evidence>
<dbReference type="GO" id="GO:0016763">
    <property type="term" value="F:pentosyltransferase activity"/>
    <property type="evidence" value="ECO:0007669"/>
    <property type="project" value="TreeGrafter"/>
</dbReference>
<evidence type="ECO:0000256" key="7">
    <source>
        <dbReference type="ARBA" id="ARBA00023136"/>
    </source>
</evidence>
<keyword evidence="3" id="KW-0328">Glycosyltransferase</keyword>
<keyword evidence="7 9" id="KW-0472">Membrane</keyword>
<evidence type="ECO:0000256" key="4">
    <source>
        <dbReference type="ARBA" id="ARBA00022679"/>
    </source>
</evidence>
<feature type="transmembrane region" description="Helical" evidence="9">
    <location>
        <begin position="162"/>
        <end position="181"/>
    </location>
</feature>
<feature type="transmembrane region" description="Helical" evidence="9">
    <location>
        <begin position="139"/>
        <end position="155"/>
    </location>
</feature>
<dbReference type="InterPro" id="IPR050297">
    <property type="entry name" value="LipidA_mod_glycosyltrf_83"/>
</dbReference>
<feature type="domain" description="Glycosyltransferase RgtA/B/C/D-like" evidence="10">
    <location>
        <begin position="91"/>
        <end position="240"/>
    </location>
</feature>
<name>A0A849SL65_UNCEI</name>
<keyword evidence="2" id="KW-1003">Cell membrane</keyword>
<feature type="transmembrane region" description="Helical" evidence="9">
    <location>
        <begin position="358"/>
        <end position="376"/>
    </location>
</feature>
<keyword evidence="5 9" id="KW-0812">Transmembrane</keyword>
<dbReference type="AlphaFoldDB" id="A0A849SL65"/>
<dbReference type="GO" id="GO:0009103">
    <property type="term" value="P:lipopolysaccharide biosynthetic process"/>
    <property type="evidence" value="ECO:0007669"/>
    <property type="project" value="UniProtKB-ARBA"/>
</dbReference>
<evidence type="ECO:0000256" key="2">
    <source>
        <dbReference type="ARBA" id="ARBA00022475"/>
    </source>
</evidence>